<dbReference type="PANTHER" id="PTHR30136">
    <property type="entry name" value="HELIX-TURN-HELIX TRANSCRIPTIONAL REGULATOR, ICLR FAMILY"/>
    <property type="match status" value="1"/>
</dbReference>
<evidence type="ECO:0008006" key="8">
    <source>
        <dbReference type="Google" id="ProtNLM"/>
    </source>
</evidence>
<keyword evidence="3" id="KW-0804">Transcription</keyword>
<reference evidence="6" key="1">
    <citation type="submission" date="2016-06" db="EMBL/GenBank/DDBJ databases">
        <authorList>
            <person name="Van Tyne D."/>
        </authorList>
    </citation>
    <scope>NUCLEOTIDE SEQUENCE</scope>
    <source>
        <strain evidence="6">JM9A</strain>
    </source>
</reference>
<dbReference type="Gene3D" id="1.10.10.10">
    <property type="entry name" value="Winged helix-like DNA-binding domain superfamily/Winged helix DNA-binding domain"/>
    <property type="match status" value="1"/>
</dbReference>
<proteinExistence type="predicted"/>
<organism evidence="6 7">
    <name type="scientific">Enterococcus diestrammenae</name>
    <dbReference type="NCBI Taxonomy" id="1155073"/>
    <lineage>
        <taxon>Bacteria</taxon>
        <taxon>Bacillati</taxon>
        <taxon>Bacillota</taxon>
        <taxon>Bacilli</taxon>
        <taxon>Lactobacillales</taxon>
        <taxon>Enterococcaceae</taxon>
        <taxon>Enterococcus</taxon>
    </lineage>
</organism>
<keyword evidence="1" id="KW-0805">Transcription regulation</keyword>
<dbReference type="Pfam" id="PF01614">
    <property type="entry name" value="IclR_C"/>
    <property type="match status" value="1"/>
</dbReference>
<evidence type="ECO:0000256" key="2">
    <source>
        <dbReference type="ARBA" id="ARBA00023125"/>
    </source>
</evidence>
<dbReference type="InterPro" id="IPR050707">
    <property type="entry name" value="HTH_MetabolicPath_Reg"/>
</dbReference>
<dbReference type="InterPro" id="IPR005471">
    <property type="entry name" value="Tscrpt_reg_IclR_N"/>
</dbReference>
<reference evidence="6" key="2">
    <citation type="submission" date="2024-02" db="EMBL/GenBank/DDBJ databases">
        <title>The Genome Sequence of Enterococcus diestrammenae JM9A.</title>
        <authorList>
            <person name="Earl A."/>
            <person name="Manson A."/>
            <person name="Gilmore M."/>
            <person name="Sanders J."/>
            <person name="Shea T."/>
            <person name="Howe W."/>
            <person name="Livny J."/>
            <person name="Cuomo C."/>
            <person name="Neafsey D."/>
            <person name="Birren B."/>
        </authorList>
    </citation>
    <scope>NUCLEOTIDE SEQUENCE</scope>
    <source>
        <strain evidence="6">JM9A</strain>
    </source>
</reference>
<feature type="domain" description="HTH iclR-type" evidence="4">
    <location>
        <begin position="8"/>
        <end position="68"/>
    </location>
</feature>
<comment type="caution">
    <text evidence="6">The sequence shown here is derived from an EMBL/GenBank/DDBJ whole genome shotgun (WGS) entry which is preliminary data.</text>
</comment>
<dbReference type="PROSITE" id="PS51078">
    <property type="entry name" value="ICLR_ED"/>
    <property type="match status" value="1"/>
</dbReference>
<keyword evidence="7" id="KW-1185">Reference proteome</keyword>
<sequence>MENQKPYGTVLIKASYILDFLAEAAHSSLQEIAKGCGMTPSTTLKILDTLVLIGYVEKQADKTYRLGSKLVRYANHDIQQTTLVENSRPYLEQLNDALDETIHLGILSNNEIVYVNKLEPKSQTILMSSKIGITRPLYSSAMGKAVLAEFSERDYQAYLAVTKLMPYTSQTITNPLKLAEELAEIKRTGVAFDDEEMEKDIFCTGAAIMKGSEILGAFSVSIPKYRVTPEFKKQVVQQVLETKKQLEAGFSRN</sequence>
<evidence type="ECO:0000313" key="7">
    <source>
        <dbReference type="Proteomes" id="UP001429357"/>
    </source>
</evidence>
<dbReference type="SMART" id="SM00346">
    <property type="entry name" value="HTH_ICLR"/>
    <property type="match status" value="1"/>
</dbReference>
<dbReference type="SUPFAM" id="SSF55781">
    <property type="entry name" value="GAF domain-like"/>
    <property type="match status" value="1"/>
</dbReference>
<dbReference type="Proteomes" id="UP001429357">
    <property type="component" value="Unassembled WGS sequence"/>
</dbReference>
<dbReference type="SUPFAM" id="SSF46785">
    <property type="entry name" value="Winged helix' DNA-binding domain"/>
    <property type="match status" value="1"/>
</dbReference>
<evidence type="ECO:0000313" key="6">
    <source>
        <dbReference type="EMBL" id="MEO1782958.1"/>
    </source>
</evidence>
<protein>
    <recommendedName>
        <fullName evidence="8">IclR family transcriptional regulator</fullName>
    </recommendedName>
</protein>
<dbReference type="InterPro" id="IPR029016">
    <property type="entry name" value="GAF-like_dom_sf"/>
</dbReference>
<evidence type="ECO:0000256" key="3">
    <source>
        <dbReference type="ARBA" id="ARBA00023163"/>
    </source>
</evidence>
<accession>A0ABV0F4G9</accession>
<dbReference type="Pfam" id="PF09339">
    <property type="entry name" value="HTH_IclR"/>
    <property type="match status" value="1"/>
</dbReference>
<dbReference type="InterPro" id="IPR014757">
    <property type="entry name" value="Tscrpt_reg_IclR_C"/>
</dbReference>
<dbReference type="Gene3D" id="3.30.450.40">
    <property type="match status" value="1"/>
</dbReference>
<evidence type="ECO:0000259" key="5">
    <source>
        <dbReference type="PROSITE" id="PS51078"/>
    </source>
</evidence>
<dbReference type="RefSeq" id="WP_161870307.1">
    <property type="nucleotide sequence ID" value="NZ_MAEI02000001.1"/>
</dbReference>
<keyword evidence="2" id="KW-0238">DNA-binding</keyword>
<gene>
    <name evidence="6" type="ORF">BAU18_002575</name>
</gene>
<dbReference type="EMBL" id="MAEI02000001">
    <property type="protein sequence ID" value="MEO1782958.1"/>
    <property type="molecule type" value="Genomic_DNA"/>
</dbReference>
<dbReference type="InterPro" id="IPR036390">
    <property type="entry name" value="WH_DNA-bd_sf"/>
</dbReference>
<evidence type="ECO:0000259" key="4">
    <source>
        <dbReference type="PROSITE" id="PS51077"/>
    </source>
</evidence>
<dbReference type="PROSITE" id="PS51077">
    <property type="entry name" value="HTH_ICLR"/>
    <property type="match status" value="1"/>
</dbReference>
<name>A0ABV0F4G9_9ENTE</name>
<dbReference type="InterPro" id="IPR036388">
    <property type="entry name" value="WH-like_DNA-bd_sf"/>
</dbReference>
<evidence type="ECO:0000256" key="1">
    <source>
        <dbReference type="ARBA" id="ARBA00023015"/>
    </source>
</evidence>
<dbReference type="PANTHER" id="PTHR30136:SF35">
    <property type="entry name" value="HTH-TYPE TRANSCRIPTIONAL REGULATOR RV1719"/>
    <property type="match status" value="1"/>
</dbReference>
<feature type="domain" description="IclR-ED" evidence="5">
    <location>
        <begin position="69"/>
        <end position="252"/>
    </location>
</feature>